<dbReference type="InterPro" id="IPR036259">
    <property type="entry name" value="MFS_trans_sf"/>
</dbReference>
<evidence type="ECO:0000313" key="6">
    <source>
        <dbReference type="Proteomes" id="UP000326759"/>
    </source>
</evidence>
<accession>A0A5N5TCL3</accession>
<evidence type="ECO:0000256" key="4">
    <source>
        <dbReference type="SAM" id="Phobius"/>
    </source>
</evidence>
<dbReference type="PANTHER" id="PTHR23121:SF10">
    <property type="entry name" value="MAJOR FACILITATOR SUPERFAMILY DOMAIN-CONTAINING PROTEIN 4A"/>
    <property type="match status" value="1"/>
</dbReference>
<feature type="transmembrane region" description="Helical" evidence="4">
    <location>
        <begin position="84"/>
        <end position="104"/>
    </location>
</feature>
<dbReference type="AlphaFoldDB" id="A0A5N5TCL3"/>
<comment type="caution">
    <text evidence="5">The sequence shown here is derived from an EMBL/GenBank/DDBJ whole genome shotgun (WGS) entry which is preliminary data.</text>
</comment>
<reference evidence="5 6" key="1">
    <citation type="journal article" date="2019" name="PLoS Biol.">
        <title>Sex chromosomes control vertical transmission of feminizing Wolbachia symbionts in an isopod.</title>
        <authorList>
            <person name="Becking T."/>
            <person name="Chebbi M.A."/>
            <person name="Giraud I."/>
            <person name="Moumen B."/>
            <person name="Laverre T."/>
            <person name="Caubet Y."/>
            <person name="Peccoud J."/>
            <person name="Gilbert C."/>
            <person name="Cordaux R."/>
        </authorList>
    </citation>
    <scope>NUCLEOTIDE SEQUENCE [LARGE SCALE GENOMIC DNA]</scope>
    <source>
        <strain evidence="5">ANa2</strain>
        <tissue evidence="5">Whole body excluding digestive tract and cuticle</tissue>
    </source>
</reference>
<proteinExistence type="predicted"/>
<organism evidence="5 6">
    <name type="scientific">Armadillidium nasatum</name>
    <dbReference type="NCBI Taxonomy" id="96803"/>
    <lineage>
        <taxon>Eukaryota</taxon>
        <taxon>Metazoa</taxon>
        <taxon>Ecdysozoa</taxon>
        <taxon>Arthropoda</taxon>
        <taxon>Crustacea</taxon>
        <taxon>Multicrustacea</taxon>
        <taxon>Malacostraca</taxon>
        <taxon>Eumalacostraca</taxon>
        <taxon>Peracarida</taxon>
        <taxon>Isopoda</taxon>
        <taxon>Oniscidea</taxon>
        <taxon>Crinocheta</taxon>
        <taxon>Armadillidiidae</taxon>
        <taxon>Armadillidium</taxon>
    </lineage>
</organism>
<feature type="transmembrane region" description="Helical" evidence="4">
    <location>
        <begin position="184"/>
        <end position="204"/>
    </location>
</feature>
<feature type="transmembrane region" description="Helical" evidence="4">
    <location>
        <begin position="111"/>
        <end position="130"/>
    </location>
</feature>
<dbReference type="Gene3D" id="1.20.1250.20">
    <property type="entry name" value="MFS general substrate transporter like domains"/>
    <property type="match status" value="1"/>
</dbReference>
<feature type="transmembrane region" description="Helical" evidence="4">
    <location>
        <begin position="26"/>
        <end position="46"/>
    </location>
</feature>
<gene>
    <name evidence="5" type="primary">Mfsd4a</name>
    <name evidence="5" type="ORF">Anas_05617</name>
</gene>
<keyword evidence="6" id="KW-1185">Reference proteome</keyword>
<dbReference type="EMBL" id="SEYY01003441">
    <property type="protein sequence ID" value="KAB7504291.1"/>
    <property type="molecule type" value="Genomic_DNA"/>
</dbReference>
<feature type="transmembrane region" description="Helical" evidence="4">
    <location>
        <begin position="53"/>
        <end position="78"/>
    </location>
</feature>
<protein>
    <submittedName>
        <fullName evidence="5">Major facilitator superfamily domain-containing protein 4A</fullName>
    </submittedName>
</protein>
<evidence type="ECO:0000313" key="5">
    <source>
        <dbReference type="EMBL" id="KAB7504291.1"/>
    </source>
</evidence>
<keyword evidence="2 4" id="KW-1133">Transmembrane helix</keyword>
<dbReference type="OrthoDB" id="413079at2759"/>
<keyword evidence="1 4" id="KW-0812">Transmembrane</keyword>
<dbReference type="PANTHER" id="PTHR23121">
    <property type="entry name" value="SODIUM-DEPENDENT GLUCOSE TRANSPORTER 1"/>
    <property type="match status" value="1"/>
</dbReference>
<evidence type="ECO:0000256" key="2">
    <source>
        <dbReference type="ARBA" id="ARBA00022989"/>
    </source>
</evidence>
<evidence type="ECO:0000256" key="3">
    <source>
        <dbReference type="ARBA" id="ARBA00023136"/>
    </source>
</evidence>
<keyword evidence="3 4" id="KW-0472">Membrane</keyword>
<sequence length="270" mass="29782">MCVAFLGPTLLDLECRLESLLSTMSWIFFSQALFTLIGAACGGFLAQKCCHSILLLASSIMICITLAIIPFCTVLFWLSVVLAFMGFFMGTIDTVANIAMIELYGRNVAPFLQALHFCYGLGAFVSPLVAKPFLLNKDCSELVQAATLPNLTLPNQNLHSRKANLTDPFQEISYAQKNSNIENAFWILAAIQTPVIILLSVLVAKDFFGWNNRYDLTTPGFVETKEGIEMNRASISRNSIPAAASEDRPLVSKQQLISTCWINGCHFVHL</sequence>
<evidence type="ECO:0000256" key="1">
    <source>
        <dbReference type="ARBA" id="ARBA00022692"/>
    </source>
</evidence>
<dbReference type="SUPFAM" id="SSF103473">
    <property type="entry name" value="MFS general substrate transporter"/>
    <property type="match status" value="1"/>
</dbReference>
<name>A0A5N5TCL3_9CRUS</name>
<dbReference type="Proteomes" id="UP000326759">
    <property type="component" value="Unassembled WGS sequence"/>
</dbReference>